<sequence>MKEDWDIVKKSQDCFSFIEPNGKEYLFEFSPMREMKFSFRATSFARDLYDYAGISKELGEYGNLHYNKIDIAKAFEKKDCVIVVADDFQQACEKAKKKGLSLKGLTSLVKIEHSNGDIQYRRTWEYNSDPKGNSFPIELFGLGKGSLKLGYIHDKESERYERRLELIEKVYENIQYAEALAKKFNIKVSRLISEIQEGKIDVVFGYMQGWLQILRFPNENFRESQAYLAYQKWLES</sequence>
<comment type="caution">
    <text evidence="1">The sequence shown here is derived from an EMBL/GenBank/DDBJ whole genome shotgun (WGS) entry which is preliminary data.</text>
</comment>
<reference evidence="1 2" key="1">
    <citation type="journal article" date="2014" name="Genome Announc.">
        <title>Draft genome sequences of eight enterohepatic helicobacter species isolated from both laboratory and wild rodents.</title>
        <authorList>
            <person name="Sheh A."/>
            <person name="Shen Z."/>
            <person name="Fox J.G."/>
        </authorList>
    </citation>
    <scope>NUCLEOTIDE SEQUENCE [LARGE SCALE GENOMIC DNA]</scope>
    <source>
        <strain evidence="1 2">MIT 96-1001</strain>
    </source>
</reference>
<gene>
    <name evidence="1" type="ORF">LS74_001575</name>
</gene>
<evidence type="ECO:0000313" key="2">
    <source>
        <dbReference type="Proteomes" id="UP000029921"/>
    </source>
</evidence>
<name>A0A4U8T2M7_9HELI</name>
<protein>
    <submittedName>
        <fullName evidence="1">Uncharacterized protein</fullName>
    </submittedName>
</protein>
<organism evidence="1 2">
    <name type="scientific">Helicobacter magdeburgensis</name>
    <dbReference type="NCBI Taxonomy" id="471858"/>
    <lineage>
        <taxon>Bacteria</taxon>
        <taxon>Pseudomonadati</taxon>
        <taxon>Campylobacterota</taxon>
        <taxon>Epsilonproteobacteria</taxon>
        <taxon>Campylobacterales</taxon>
        <taxon>Helicobacteraceae</taxon>
        <taxon>Helicobacter</taxon>
    </lineage>
</organism>
<accession>A0A4U8T2M7</accession>
<dbReference type="Proteomes" id="UP000029921">
    <property type="component" value="Unassembled WGS sequence"/>
</dbReference>
<dbReference type="EMBL" id="JRPE02000002">
    <property type="protein sequence ID" value="TLD93594.1"/>
    <property type="molecule type" value="Genomic_DNA"/>
</dbReference>
<proteinExistence type="predicted"/>
<keyword evidence="2" id="KW-1185">Reference proteome</keyword>
<evidence type="ECO:0000313" key="1">
    <source>
        <dbReference type="EMBL" id="TLD93594.1"/>
    </source>
</evidence>
<dbReference type="AlphaFoldDB" id="A0A4U8T2M7"/>